<accession>A0ABR7Q672</accession>
<dbReference type="RefSeq" id="WP_187561102.1">
    <property type="nucleotide sequence ID" value="NZ_JACGWS010000002.1"/>
</dbReference>
<feature type="chain" id="PRO_5046344092" evidence="1">
    <location>
        <begin position="23"/>
        <end position="698"/>
    </location>
</feature>
<gene>
    <name evidence="2" type="ORF">H2O64_05230</name>
</gene>
<sequence length="698" mass="79731">MKHTIKVIILFFCLLVSGSLFAQNTQSAQTNKKPKTTKKSIKSIIGYKRPSARSTTTSSSLYQRNYMPFNKKKVWVLGTNKSVGHWDIPQSTEIKPTYKNKQKYVHTVTFNSYKSYKSVARSKAHIPQKEFNVKNYIPHTNWISKTTDGGNVTMEGVLGKTNVYYHKNINLFVIGLVGKDKYDNLEVKKQTDHIIVTDTLFIPLSARGFMNMKRNSKAKKTTTNRGQGRPSKVDLRGRFQIGNRSYIKIIAGTILYEKPIQLSSVWSSPTDFVFSSQKIKYQSPYKGLNTNELTPSPPLWVYDNSVKLYIDPFKENEGLLLNRLYIEILGQIATELQNPSESYWEKDKRLAQFQTYRSKINTDILRGDVEYHSLYKEYCDTFDRKYNKDKINEDRSIGSLKILVDGNINDLPQKAFKYYAIPTKATLLPVKNEATGTLDKLGDVYYNATGDSKFSLTIESKLGYNSEKFTAAGQVLHTKGLVLEKNPPKALLEINAQPLKANGKTIGRIIPIGNQILRFEFDLVEENLSLLKLFLANDNTFNLDYKTGQGQKEDNQEITLEIPESILKQLDYTDLINEFNVVESNTSTLIDAIKITSNLSPVLKDTGEGTLKYIEISLEFLFEDKTVFRGPKRFSSHSVKGSEDEVNFMKYSDNYTIKVTGTAYYEFGHRDIIKDNSFTNTKFITLQESMFKSNKTKE</sequence>
<proteinExistence type="predicted"/>
<protein>
    <submittedName>
        <fullName evidence="2">Uncharacterized protein</fullName>
    </submittedName>
</protein>
<keyword evidence="3" id="KW-1185">Reference proteome</keyword>
<evidence type="ECO:0000313" key="3">
    <source>
        <dbReference type="Proteomes" id="UP000619238"/>
    </source>
</evidence>
<organism evidence="2 3">
    <name type="scientific">Kordia aestuariivivens</name>
    <dbReference type="NCBI Taxonomy" id="2759037"/>
    <lineage>
        <taxon>Bacteria</taxon>
        <taxon>Pseudomonadati</taxon>
        <taxon>Bacteroidota</taxon>
        <taxon>Flavobacteriia</taxon>
        <taxon>Flavobacteriales</taxon>
        <taxon>Flavobacteriaceae</taxon>
        <taxon>Kordia</taxon>
    </lineage>
</organism>
<name>A0ABR7Q672_9FLAO</name>
<dbReference type="Proteomes" id="UP000619238">
    <property type="component" value="Unassembled WGS sequence"/>
</dbReference>
<evidence type="ECO:0000256" key="1">
    <source>
        <dbReference type="SAM" id="SignalP"/>
    </source>
</evidence>
<evidence type="ECO:0000313" key="2">
    <source>
        <dbReference type="EMBL" id="MBC8754062.1"/>
    </source>
</evidence>
<reference evidence="2 3" key="1">
    <citation type="submission" date="2020-07" db="EMBL/GenBank/DDBJ databases">
        <title>Description of Kordia aestuariivivens sp. nov., isolated from a tidal flat.</title>
        <authorList>
            <person name="Park S."/>
            <person name="Yoon J.-H."/>
        </authorList>
    </citation>
    <scope>NUCLEOTIDE SEQUENCE [LARGE SCALE GENOMIC DNA]</scope>
    <source>
        <strain evidence="2 3">YSTF-M3</strain>
    </source>
</reference>
<keyword evidence="1" id="KW-0732">Signal</keyword>
<dbReference type="EMBL" id="JACGWS010000002">
    <property type="protein sequence ID" value="MBC8754062.1"/>
    <property type="molecule type" value="Genomic_DNA"/>
</dbReference>
<comment type="caution">
    <text evidence="2">The sequence shown here is derived from an EMBL/GenBank/DDBJ whole genome shotgun (WGS) entry which is preliminary data.</text>
</comment>
<feature type="signal peptide" evidence="1">
    <location>
        <begin position="1"/>
        <end position="22"/>
    </location>
</feature>